<evidence type="ECO:0000313" key="1">
    <source>
        <dbReference type="EMBL" id="KAK5810894.1"/>
    </source>
</evidence>
<gene>
    <name evidence="1" type="ORF">PVK06_026211</name>
</gene>
<dbReference type="Gene3D" id="3.40.50.1000">
    <property type="entry name" value="HAD superfamily/HAD-like"/>
    <property type="match status" value="1"/>
</dbReference>
<keyword evidence="2" id="KW-1185">Reference proteome</keyword>
<organism evidence="1 2">
    <name type="scientific">Gossypium arboreum</name>
    <name type="common">Tree cotton</name>
    <name type="synonym">Gossypium nanking</name>
    <dbReference type="NCBI Taxonomy" id="29729"/>
    <lineage>
        <taxon>Eukaryota</taxon>
        <taxon>Viridiplantae</taxon>
        <taxon>Streptophyta</taxon>
        <taxon>Embryophyta</taxon>
        <taxon>Tracheophyta</taxon>
        <taxon>Spermatophyta</taxon>
        <taxon>Magnoliopsida</taxon>
        <taxon>eudicotyledons</taxon>
        <taxon>Gunneridae</taxon>
        <taxon>Pentapetalae</taxon>
        <taxon>rosids</taxon>
        <taxon>malvids</taxon>
        <taxon>Malvales</taxon>
        <taxon>Malvaceae</taxon>
        <taxon>Malvoideae</taxon>
        <taxon>Gossypium</taxon>
    </lineage>
</organism>
<evidence type="ECO:0000313" key="2">
    <source>
        <dbReference type="Proteomes" id="UP001358586"/>
    </source>
</evidence>
<comment type="caution">
    <text evidence="1">The sequence shown here is derived from an EMBL/GenBank/DDBJ whole genome shotgun (WGS) entry which is preliminary data.</text>
</comment>
<sequence>MKKQLDANCGGDRQATNSEFMERESLLSKKLSSWQVIPKKPKQIEDLALLMWLDKLCKKNTRNGVNDAPALKKASIGIVVDDATGRANGFDGSDTRFEKWVRRL</sequence>
<reference evidence="1 2" key="1">
    <citation type="submission" date="2023-03" db="EMBL/GenBank/DDBJ databases">
        <title>WGS of Gossypium arboreum.</title>
        <authorList>
            <person name="Yu D."/>
        </authorList>
    </citation>
    <scope>NUCLEOTIDE SEQUENCE [LARGE SCALE GENOMIC DNA]</scope>
    <source>
        <tissue evidence="1">Leaf</tissue>
    </source>
</reference>
<name>A0ABR0NZX2_GOSAR</name>
<protein>
    <submittedName>
        <fullName evidence="1">Uncharacterized protein</fullName>
    </submittedName>
</protein>
<proteinExistence type="predicted"/>
<accession>A0ABR0NZX2</accession>
<dbReference type="EMBL" id="JARKNE010000008">
    <property type="protein sequence ID" value="KAK5810894.1"/>
    <property type="molecule type" value="Genomic_DNA"/>
</dbReference>
<dbReference type="InterPro" id="IPR023214">
    <property type="entry name" value="HAD_sf"/>
</dbReference>
<dbReference type="Proteomes" id="UP001358586">
    <property type="component" value="Chromosome 8"/>
</dbReference>